<dbReference type="AlphaFoldDB" id="A0A5N7IN18"/>
<evidence type="ECO:0000256" key="1">
    <source>
        <dbReference type="SAM" id="Phobius"/>
    </source>
</evidence>
<protein>
    <submittedName>
        <fullName evidence="2">Uncharacterized protein</fullName>
    </submittedName>
</protein>
<dbReference type="Proteomes" id="UP000342249">
    <property type="component" value="Unassembled WGS sequence"/>
</dbReference>
<reference evidence="2 3" key="1">
    <citation type="journal article" date="2019" name="Lett. Appl. Microbiol.">
        <title>A case of 'blown pack' spoilage of vacuum-packaged pork likely associated with Clostridium estertheticum in Canada.</title>
        <authorList>
            <person name="Zhang P."/>
            <person name="Ward P."/>
            <person name="McMullen L.M."/>
            <person name="Yang X."/>
        </authorList>
    </citation>
    <scope>NUCLEOTIDE SEQUENCE [LARGE SCALE GENOMIC DNA]</scope>
    <source>
        <strain evidence="2 3">MA19</strain>
    </source>
</reference>
<feature type="transmembrane region" description="Helical" evidence="1">
    <location>
        <begin position="7"/>
        <end position="27"/>
    </location>
</feature>
<keyword evidence="1" id="KW-0472">Membrane</keyword>
<evidence type="ECO:0000313" key="3">
    <source>
        <dbReference type="Proteomes" id="UP000342249"/>
    </source>
</evidence>
<dbReference type="EMBL" id="SPSF01000026">
    <property type="protein sequence ID" value="MPQ62348.1"/>
    <property type="molecule type" value="Genomic_DNA"/>
</dbReference>
<keyword evidence="1" id="KW-1133">Transmembrane helix</keyword>
<evidence type="ECO:0000313" key="2">
    <source>
        <dbReference type="EMBL" id="MPQ62348.1"/>
    </source>
</evidence>
<proteinExistence type="predicted"/>
<accession>A0A5N7IN18</accession>
<gene>
    <name evidence="2" type="ORF">E4V82_09530</name>
</gene>
<dbReference type="RefSeq" id="WP_152752148.1">
    <property type="nucleotide sequence ID" value="NZ_JAHLDO010000009.1"/>
</dbReference>
<sequence length="231" mass="25873">MKRSIKVIISLSVIGLLIVIGVIYIILSPSLSSENAKSTIGTPEQVADQRILDAKIIADKKIVDAKIIADKKLSDAKAIEDQKISNTKSQSELPKEVEYKKYLNAKFLCSIKYPSELKVVKDTANGNMLKSDDESISLQVYGTNNISHDTVDSIYNKAIKNNNMYYKVKSGNWFVISYIEGDKIVYQKKVVGKGSIDTFIFKFPTNQKNKYTEVVEMIEKSFKASSTDKAH</sequence>
<name>A0A5N7IN18_9CLOT</name>
<comment type="caution">
    <text evidence="2">The sequence shown here is derived from an EMBL/GenBank/DDBJ whole genome shotgun (WGS) entry which is preliminary data.</text>
</comment>
<keyword evidence="1" id="KW-0812">Transmembrane</keyword>
<organism evidence="2 3">
    <name type="scientific">Clostridium estertheticum</name>
    <dbReference type="NCBI Taxonomy" id="238834"/>
    <lineage>
        <taxon>Bacteria</taxon>
        <taxon>Bacillati</taxon>
        <taxon>Bacillota</taxon>
        <taxon>Clostridia</taxon>
        <taxon>Eubacteriales</taxon>
        <taxon>Clostridiaceae</taxon>
        <taxon>Clostridium</taxon>
    </lineage>
</organism>